<feature type="compositionally biased region" description="Acidic residues" evidence="1">
    <location>
        <begin position="83"/>
        <end position="95"/>
    </location>
</feature>
<reference evidence="3" key="1">
    <citation type="submission" date="2020-12" db="EMBL/GenBank/DDBJ databases">
        <title>Metabolic potential, ecology and presence of endohyphal bacteria is reflected in genomic diversity of Mucoromycotina.</title>
        <authorList>
            <person name="Muszewska A."/>
            <person name="Okrasinska A."/>
            <person name="Steczkiewicz K."/>
            <person name="Drgas O."/>
            <person name="Orlowska M."/>
            <person name="Perlinska-Lenart U."/>
            <person name="Aleksandrzak-Piekarczyk T."/>
            <person name="Szatraj K."/>
            <person name="Zielenkiewicz U."/>
            <person name="Pilsyk S."/>
            <person name="Malc E."/>
            <person name="Mieczkowski P."/>
            <person name="Kruszewska J.S."/>
            <person name="Biernat P."/>
            <person name="Pawlowska J."/>
        </authorList>
    </citation>
    <scope>NUCLEOTIDE SEQUENCE</scope>
    <source>
        <strain evidence="3">WA0000067209</strain>
    </source>
</reference>
<feature type="signal peptide" evidence="2">
    <location>
        <begin position="1"/>
        <end position="22"/>
    </location>
</feature>
<keyword evidence="4" id="KW-1185">Reference proteome</keyword>
<feature type="compositionally biased region" description="Basic residues" evidence="1">
    <location>
        <begin position="34"/>
        <end position="45"/>
    </location>
</feature>
<proteinExistence type="predicted"/>
<dbReference type="EMBL" id="JAEPQZ010000002">
    <property type="protein sequence ID" value="KAG2184718.1"/>
    <property type="molecule type" value="Genomic_DNA"/>
</dbReference>
<sequence>MQAIAFLLTLLLPVVLIYFIRSESKPDSLQSPTAKKKKKPKKKTSKRSESSTQSSPAVKSDEPDREPQSPVEKSVDTKALEAVTDDEDSAAELEETTEKSETFVEVKRKKEVNDSQVSRMTIDDDLDGTSRYSRVMRIKTDEPVSRQGLEPLEPGWNRAASKRNVSLWVNNARNVSQGGASPNSYEILTKKQRENQAKALKKKEDKAARQTEQDARLRQHKRELEKHKINDFYSKGAGKKLTAPSSVWASSSGSPGSPGSGKRPQGVASLNEHGQLIWD</sequence>
<dbReference type="AlphaFoldDB" id="A0A8H7UM13"/>
<feature type="chain" id="PRO_5034654672" evidence="2">
    <location>
        <begin position="23"/>
        <end position="279"/>
    </location>
</feature>
<organism evidence="3 4">
    <name type="scientific">Mortierella isabellina</name>
    <name type="common">Filamentous fungus</name>
    <name type="synonym">Umbelopsis isabellina</name>
    <dbReference type="NCBI Taxonomy" id="91625"/>
    <lineage>
        <taxon>Eukaryota</taxon>
        <taxon>Fungi</taxon>
        <taxon>Fungi incertae sedis</taxon>
        <taxon>Mucoromycota</taxon>
        <taxon>Mucoromycotina</taxon>
        <taxon>Umbelopsidomycetes</taxon>
        <taxon>Umbelopsidales</taxon>
        <taxon>Umbelopsidaceae</taxon>
        <taxon>Umbelopsis</taxon>
    </lineage>
</organism>
<evidence type="ECO:0000256" key="2">
    <source>
        <dbReference type="SAM" id="SignalP"/>
    </source>
</evidence>
<protein>
    <submittedName>
        <fullName evidence="3">Uncharacterized protein</fullName>
    </submittedName>
</protein>
<feature type="region of interest" description="Disordered" evidence="1">
    <location>
        <begin position="26"/>
        <end position="114"/>
    </location>
</feature>
<name>A0A8H7UM13_MORIS</name>
<comment type="caution">
    <text evidence="3">The sequence shown here is derived from an EMBL/GenBank/DDBJ whole genome shotgun (WGS) entry which is preliminary data.</text>
</comment>
<feature type="compositionally biased region" description="Low complexity" evidence="1">
    <location>
        <begin position="244"/>
        <end position="261"/>
    </location>
</feature>
<accession>A0A8H7UM13</accession>
<dbReference type="OrthoDB" id="2437812at2759"/>
<evidence type="ECO:0000313" key="4">
    <source>
        <dbReference type="Proteomes" id="UP000654370"/>
    </source>
</evidence>
<feature type="compositionally biased region" description="Basic and acidic residues" evidence="1">
    <location>
        <begin position="193"/>
        <end position="230"/>
    </location>
</feature>
<evidence type="ECO:0000313" key="3">
    <source>
        <dbReference type="EMBL" id="KAG2184718.1"/>
    </source>
</evidence>
<feature type="compositionally biased region" description="Basic and acidic residues" evidence="1">
    <location>
        <begin position="59"/>
        <end position="79"/>
    </location>
</feature>
<feature type="region of interest" description="Disordered" evidence="1">
    <location>
        <begin position="193"/>
        <end position="279"/>
    </location>
</feature>
<keyword evidence="2" id="KW-0732">Signal</keyword>
<gene>
    <name evidence="3" type="ORF">INT43_000631</name>
</gene>
<dbReference type="Proteomes" id="UP000654370">
    <property type="component" value="Unassembled WGS sequence"/>
</dbReference>
<feature type="compositionally biased region" description="Basic and acidic residues" evidence="1">
    <location>
        <begin position="96"/>
        <end position="113"/>
    </location>
</feature>
<evidence type="ECO:0000256" key="1">
    <source>
        <dbReference type="SAM" id="MobiDB-lite"/>
    </source>
</evidence>